<dbReference type="AlphaFoldDB" id="A0AA94HJW7"/>
<evidence type="ECO:0000313" key="2">
    <source>
        <dbReference type="Proteomes" id="UP000198506"/>
    </source>
</evidence>
<evidence type="ECO:0008006" key="3">
    <source>
        <dbReference type="Google" id="ProtNLM"/>
    </source>
</evidence>
<proteinExistence type="predicted"/>
<dbReference type="RefSeq" id="WP_092914922.1">
    <property type="nucleotide sequence ID" value="NZ_FOZN01000001.1"/>
</dbReference>
<sequence>MRRAAAGAIALSVVLGGCAMQDDSLIELTPTQAAAAYRDAICRVLQTDGDVGAALTSDDHDAVFEAARARAEVLSNRGITVSEQHEWPAGAEAVWQVDEALSRELSWVLAVAGASSTAAARAVPRPDLAQRASLDQHVRAALALPADDVELCR</sequence>
<evidence type="ECO:0000313" key="1">
    <source>
        <dbReference type="EMBL" id="SFR97869.1"/>
    </source>
</evidence>
<reference evidence="1 2" key="1">
    <citation type="submission" date="2016-10" db="EMBL/GenBank/DDBJ databases">
        <authorList>
            <person name="Varghese N."/>
            <person name="Submissions S."/>
        </authorList>
    </citation>
    <scope>NUCLEOTIDE SEQUENCE [LARGE SCALE GENOMIC DNA]</scope>
    <source>
        <strain evidence="1 2">IAM 15147</strain>
    </source>
</reference>
<gene>
    <name evidence="1" type="ORF">SAMN04487783_0153</name>
</gene>
<protein>
    <recommendedName>
        <fullName evidence="3">Lipoprotein</fullName>
    </recommendedName>
</protein>
<keyword evidence="2" id="KW-1185">Reference proteome</keyword>
<name>A0AA94HJW7_9MICO</name>
<dbReference type="EMBL" id="FOZN01000001">
    <property type="protein sequence ID" value="SFR97869.1"/>
    <property type="molecule type" value="Genomic_DNA"/>
</dbReference>
<accession>A0AA94HJW7</accession>
<dbReference type="Proteomes" id="UP000198506">
    <property type="component" value="Unassembled WGS sequence"/>
</dbReference>
<organism evidence="1 2">
    <name type="scientific">Agrococcus baldri</name>
    <dbReference type="NCBI Taxonomy" id="153730"/>
    <lineage>
        <taxon>Bacteria</taxon>
        <taxon>Bacillati</taxon>
        <taxon>Actinomycetota</taxon>
        <taxon>Actinomycetes</taxon>
        <taxon>Micrococcales</taxon>
        <taxon>Microbacteriaceae</taxon>
        <taxon>Agrococcus</taxon>
    </lineage>
</organism>
<comment type="caution">
    <text evidence="1">The sequence shown here is derived from an EMBL/GenBank/DDBJ whole genome shotgun (WGS) entry which is preliminary data.</text>
</comment>
<dbReference type="PROSITE" id="PS51257">
    <property type="entry name" value="PROKAR_LIPOPROTEIN"/>
    <property type="match status" value="1"/>
</dbReference>